<keyword evidence="3" id="KW-0963">Cytoplasm</keyword>
<keyword evidence="6" id="KW-0547">Nucleotide-binding</keyword>
<evidence type="ECO:0000256" key="15">
    <source>
        <dbReference type="PROSITE-ProRule" id="PRU00169"/>
    </source>
</evidence>
<name>A0A518K800_9BACT</name>
<dbReference type="KEGG" id="bmei:Spa11_21230"/>
<evidence type="ECO:0000256" key="9">
    <source>
        <dbReference type="ARBA" id="ARBA00023015"/>
    </source>
</evidence>
<dbReference type="Gene3D" id="1.10.10.60">
    <property type="entry name" value="Homeodomain-like"/>
    <property type="match status" value="1"/>
</dbReference>
<evidence type="ECO:0000259" key="17">
    <source>
        <dbReference type="PROSITE" id="PS50110"/>
    </source>
</evidence>
<dbReference type="InterPro" id="IPR009057">
    <property type="entry name" value="Homeodomain-like_sf"/>
</dbReference>
<evidence type="ECO:0000256" key="10">
    <source>
        <dbReference type="ARBA" id="ARBA00023125"/>
    </source>
</evidence>
<evidence type="ECO:0000256" key="12">
    <source>
        <dbReference type="ARBA" id="ARBA00023163"/>
    </source>
</evidence>
<comment type="subcellular location">
    <subcellularLocation>
        <location evidence="1">Cytoplasm</location>
    </subcellularLocation>
</comment>
<feature type="domain" description="Response regulatory" evidence="17">
    <location>
        <begin position="41"/>
        <end position="155"/>
    </location>
</feature>
<dbReference type="Pfam" id="PF25601">
    <property type="entry name" value="AAA_lid_14"/>
    <property type="match status" value="1"/>
</dbReference>
<keyword evidence="4" id="KW-0678">Repressor</keyword>
<dbReference type="Pfam" id="PF02954">
    <property type="entry name" value="HTH_8"/>
    <property type="match status" value="1"/>
</dbReference>
<protein>
    <recommendedName>
        <fullName evidence="2">DNA-binding transcriptional regulator NtrC</fullName>
    </recommendedName>
    <alternativeName>
        <fullName evidence="13">Nitrogen regulation protein NR(I)</fullName>
    </alternativeName>
    <alternativeName>
        <fullName evidence="14">Nitrogen regulator I</fullName>
    </alternativeName>
</protein>
<evidence type="ECO:0000256" key="2">
    <source>
        <dbReference type="ARBA" id="ARBA00019059"/>
    </source>
</evidence>
<dbReference type="SUPFAM" id="SSF52172">
    <property type="entry name" value="CheY-like"/>
    <property type="match status" value="1"/>
</dbReference>
<evidence type="ECO:0000256" key="7">
    <source>
        <dbReference type="ARBA" id="ARBA00022840"/>
    </source>
</evidence>
<dbReference type="InterPro" id="IPR011006">
    <property type="entry name" value="CheY-like_superfamily"/>
</dbReference>
<evidence type="ECO:0000256" key="14">
    <source>
        <dbReference type="ARBA" id="ARBA00031910"/>
    </source>
</evidence>
<evidence type="ECO:0000313" key="18">
    <source>
        <dbReference type="EMBL" id="QDV73924.1"/>
    </source>
</evidence>
<keyword evidence="5 15" id="KW-0597">Phosphoprotein</keyword>
<keyword evidence="12" id="KW-0804">Transcription</keyword>
<dbReference type="EMBL" id="CP036349">
    <property type="protein sequence ID" value="QDV73924.1"/>
    <property type="molecule type" value="Genomic_DNA"/>
</dbReference>
<dbReference type="InterPro" id="IPR001789">
    <property type="entry name" value="Sig_transdc_resp-reg_receiver"/>
</dbReference>
<dbReference type="RefSeq" id="WP_145111743.1">
    <property type="nucleotide sequence ID" value="NZ_CP036349.1"/>
</dbReference>
<dbReference type="InterPro" id="IPR002078">
    <property type="entry name" value="Sigma_54_int"/>
</dbReference>
<dbReference type="GO" id="GO:0006355">
    <property type="term" value="P:regulation of DNA-templated transcription"/>
    <property type="evidence" value="ECO:0007669"/>
    <property type="project" value="InterPro"/>
</dbReference>
<dbReference type="Gene3D" id="1.10.8.60">
    <property type="match status" value="1"/>
</dbReference>
<gene>
    <name evidence="18" type="primary">glnG_1</name>
    <name evidence="18" type="ORF">Spa11_21230</name>
</gene>
<dbReference type="AlphaFoldDB" id="A0A518K800"/>
<keyword evidence="8" id="KW-0902">Two-component regulatory system</keyword>
<evidence type="ECO:0000256" key="11">
    <source>
        <dbReference type="ARBA" id="ARBA00023159"/>
    </source>
</evidence>
<evidence type="ECO:0000256" key="3">
    <source>
        <dbReference type="ARBA" id="ARBA00022490"/>
    </source>
</evidence>
<feature type="domain" description="Sigma-54 factor interaction" evidence="16">
    <location>
        <begin position="188"/>
        <end position="415"/>
    </location>
</feature>
<keyword evidence="7" id="KW-0067">ATP-binding</keyword>
<dbReference type="Pfam" id="PF00158">
    <property type="entry name" value="Sigma54_activat"/>
    <property type="match status" value="1"/>
</dbReference>
<evidence type="ECO:0000256" key="6">
    <source>
        <dbReference type="ARBA" id="ARBA00022741"/>
    </source>
</evidence>
<dbReference type="PROSITE" id="PS50045">
    <property type="entry name" value="SIGMA54_INTERACT_4"/>
    <property type="match status" value="1"/>
</dbReference>
<organism evidence="18 19">
    <name type="scientific">Botrimarina mediterranea</name>
    <dbReference type="NCBI Taxonomy" id="2528022"/>
    <lineage>
        <taxon>Bacteria</taxon>
        <taxon>Pseudomonadati</taxon>
        <taxon>Planctomycetota</taxon>
        <taxon>Planctomycetia</taxon>
        <taxon>Pirellulales</taxon>
        <taxon>Lacipirellulaceae</taxon>
        <taxon>Botrimarina</taxon>
    </lineage>
</organism>
<evidence type="ECO:0000259" key="16">
    <source>
        <dbReference type="PROSITE" id="PS50045"/>
    </source>
</evidence>
<dbReference type="PANTHER" id="PTHR32071:SF95">
    <property type="entry name" value="DNA-BINDING TRANSCRIPTIONAL REGULATOR NTRC"/>
    <property type="match status" value="1"/>
</dbReference>
<evidence type="ECO:0000256" key="13">
    <source>
        <dbReference type="ARBA" id="ARBA00029881"/>
    </source>
</evidence>
<keyword evidence="19" id="KW-1185">Reference proteome</keyword>
<evidence type="ECO:0000313" key="19">
    <source>
        <dbReference type="Proteomes" id="UP000316426"/>
    </source>
</evidence>
<dbReference type="PROSITE" id="PS50110">
    <property type="entry name" value="RESPONSE_REGULATORY"/>
    <property type="match status" value="1"/>
</dbReference>
<dbReference type="CDD" id="cd00009">
    <property type="entry name" value="AAA"/>
    <property type="match status" value="1"/>
</dbReference>
<dbReference type="GO" id="GO:0005524">
    <property type="term" value="F:ATP binding"/>
    <property type="evidence" value="ECO:0007669"/>
    <property type="project" value="UniProtKB-KW"/>
</dbReference>
<dbReference type="SMART" id="SM00448">
    <property type="entry name" value="REC"/>
    <property type="match status" value="1"/>
</dbReference>
<proteinExistence type="predicted"/>
<keyword evidence="11" id="KW-0010">Activator</keyword>
<dbReference type="GO" id="GO:0043565">
    <property type="term" value="F:sequence-specific DNA binding"/>
    <property type="evidence" value="ECO:0007669"/>
    <property type="project" value="InterPro"/>
</dbReference>
<keyword evidence="9" id="KW-0805">Transcription regulation</keyword>
<dbReference type="InterPro" id="IPR002197">
    <property type="entry name" value="HTH_Fis"/>
</dbReference>
<dbReference type="GO" id="GO:0005737">
    <property type="term" value="C:cytoplasm"/>
    <property type="evidence" value="ECO:0007669"/>
    <property type="project" value="UniProtKB-SubCell"/>
</dbReference>
<reference evidence="18 19" key="1">
    <citation type="submission" date="2019-02" db="EMBL/GenBank/DDBJ databases">
        <title>Deep-cultivation of Planctomycetes and their phenomic and genomic characterization uncovers novel biology.</title>
        <authorList>
            <person name="Wiegand S."/>
            <person name="Jogler M."/>
            <person name="Boedeker C."/>
            <person name="Pinto D."/>
            <person name="Vollmers J."/>
            <person name="Rivas-Marin E."/>
            <person name="Kohn T."/>
            <person name="Peeters S.H."/>
            <person name="Heuer A."/>
            <person name="Rast P."/>
            <person name="Oberbeckmann S."/>
            <person name="Bunk B."/>
            <person name="Jeske O."/>
            <person name="Meyerdierks A."/>
            <person name="Storesund J.E."/>
            <person name="Kallscheuer N."/>
            <person name="Luecker S."/>
            <person name="Lage O.M."/>
            <person name="Pohl T."/>
            <person name="Merkel B.J."/>
            <person name="Hornburger P."/>
            <person name="Mueller R.-W."/>
            <person name="Bruemmer F."/>
            <person name="Labrenz M."/>
            <person name="Spormann A.M."/>
            <person name="Op den Camp H."/>
            <person name="Overmann J."/>
            <person name="Amann R."/>
            <person name="Jetten M.S.M."/>
            <person name="Mascher T."/>
            <person name="Medema M.H."/>
            <person name="Devos D.P."/>
            <person name="Kaster A.-K."/>
            <person name="Ovreas L."/>
            <person name="Rohde M."/>
            <person name="Galperin M.Y."/>
            <person name="Jogler C."/>
        </authorList>
    </citation>
    <scope>NUCLEOTIDE SEQUENCE [LARGE SCALE GENOMIC DNA]</scope>
    <source>
        <strain evidence="18 19">Spa11</strain>
    </source>
</reference>
<dbReference type="SUPFAM" id="SSF52540">
    <property type="entry name" value="P-loop containing nucleoside triphosphate hydrolases"/>
    <property type="match status" value="1"/>
</dbReference>
<dbReference type="Gene3D" id="3.40.50.2300">
    <property type="match status" value="1"/>
</dbReference>
<accession>A0A518K800</accession>
<evidence type="ECO:0000256" key="5">
    <source>
        <dbReference type="ARBA" id="ARBA00022553"/>
    </source>
</evidence>
<dbReference type="InterPro" id="IPR025943">
    <property type="entry name" value="Sigma_54_int_dom_ATP-bd_2"/>
</dbReference>
<evidence type="ECO:0000256" key="8">
    <source>
        <dbReference type="ARBA" id="ARBA00023012"/>
    </source>
</evidence>
<dbReference type="GO" id="GO:0000160">
    <property type="term" value="P:phosphorelay signal transduction system"/>
    <property type="evidence" value="ECO:0007669"/>
    <property type="project" value="UniProtKB-KW"/>
</dbReference>
<evidence type="ECO:0000256" key="1">
    <source>
        <dbReference type="ARBA" id="ARBA00004496"/>
    </source>
</evidence>
<dbReference type="PRINTS" id="PR01590">
    <property type="entry name" value="HTHFIS"/>
</dbReference>
<feature type="modified residue" description="4-aspartylphosphate" evidence="15">
    <location>
        <position position="90"/>
    </location>
</feature>
<dbReference type="PANTHER" id="PTHR32071">
    <property type="entry name" value="TRANSCRIPTIONAL REGULATORY PROTEIN"/>
    <property type="match status" value="1"/>
</dbReference>
<sequence length="521" mass="56505">MPFGAIIAAFPGRWQMVRADCVADPKQHVSVNTTNPASGPVVLVIDDDPLIPIVVRRAMEGAVFRMHVAADGAAGVDEVSRCKPDVVILDNVLPDCLGLNALTTIHELAPSVPILFVTARGSGGSAIEAMKLCAFDYLPKPLDPPKLRSQIDRALALRRLLSTKQVAEEDTLWPPRESLSLPPDPTNLVGDCPAMQSVFKAIGKVAMQDIAVLIRGEHGTGKESVAREIHAHSHRSSGPLVKLHCRGLDERRADEVLFGRSVEEGSTSGRIAEAAGGTLLLEEVGDLPLAIQARVLRAIRDGVYEIAGSAIEHRVECRLLAITTVDLESRSREGKFRSDLYYALSSFAIELPPVRARHGDLRLLVEHSLRKLSPIAAAFGVKEPRISEEAFLAMSAHHWPGNIDELESVLKRALIEQKGNVLLPAEITRAVSGASVVPAADPSASALCTTDWTTFTDMRIEAGSDSLHAEAIAETERKLFTRVLHHTRGNQAHAARLLGITRVSLRKKLRMYGMAPRSIDE</sequence>
<evidence type="ECO:0000256" key="4">
    <source>
        <dbReference type="ARBA" id="ARBA00022491"/>
    </source>
</evidence>
<dbReference type="PROSITE" id="PS00676">
    <property type="entry name" value="SIGMA54_INTERACT_2"/>
    <property type="match status" value="1"/>
</dbReference>
<dbReference type="InterPro" id="IPR058031">
    <property type="entry name" value="AAA_lid_NorR"/>
</dbReference>
<dbReference type="InterPro" id="IPR027417">
    <property type="entry name" value="P-loop_NTPase"/>
</dbReference>
<dbReference type="Pfam" id="PF00072">
    <property type="entry name" value="Response_reg"/>
    <property type="match status" value="1"/>
</dbReference>
<dbReference type="Gene3D" id="3.40.50.300">
    <property type="entry name" value="P-loop containing nucleotide triphosphate hydrolases"/>
    <property type="match status" value="1"/>
</dbReference>
<dbReference type="Proteomes" id="UP000316426">
    <property type="component" value="Chromosome"/>
</dbReference>
<keyword evidence="10" id="KW-0238">DNA-binding</keyword>
<dbReference type="SUPFAM" id="SSF46689">
    <property type="entry name" value="Homeodomain-like"/>
    <property type="match status" value="1"/>
</dbReference>